<accession>A0A3S8U850</accession>
<dbReference type="EMBL" id="CP034328">
    <property type="protein sequence ID" value="AZL59747.1"/>
    <property type="molecule type" value="Genomic_DNA"/>
</dbReference>
<dbReference type="OrthoDB" id="9807937at2"/>
<dbReference type="PANTHER" id="PTHR22911">
    <property type="entry name" value="ACYL-MALONYL CONDENSING ENZYME-RELATED"/>
    <property type="match status" value="1"/>
</dbReference>
<evidence type="ECO:0000259" key="2">
    <source>
        <dbReference type="Pfam" id="PF00892"/>
    </source>
</evidence>
<keyword evidence="4" id="KW-1185">Reference proteome</keyword>
<protein>
    <submittedName>
        <fullName evidence="3">DMT family transporter</fullName>
    </submittedName>
</protein>
<evidence type="ECO:0000313" key="3">
    <source>
        <dbReference type="EMBL" id="AZL59747.1"/>
    </source>
</evidence>
<gene>
    <name evidence="3" type="ORF">EI545_13435</name>
</gene>
<organism evidence="3 4">
    <name type="scientific">Tabrizicola piscis</name>
    <dbReference type="NCBI Taxonomy" id="2494374"/>
    <lineage>
        <taxon>Bacteria</taxon>
        <taxon>Pseudomonadati</taxon>
        <taxon>Pseudomonadota</taxon>
        <taxon>Alphaproteobacteria</taxon>
        <taxon>Rhodobacterales</taxon>
        <taxon>Paracoccaceae</taxon>
        <taxon>Tabrizicola</taxon>
    </lineage>
</organism>
<dbReference type="InterPro" id="IPR000620">
    <property type="entry name" value="EamA_dom"/>
</dbReference>
<keyword evidence="1" id="KW-0472">Membrane</keyword>
<evidence type="ECO:0000313" key="4">
    <source>
        <dbReference type="Proteomes" id="UP000282002"/>
    </source>
</evidence>
<dbReference type="RefSeq" id="WP_125325942.1">
    <property type="nucleotide sequence ID" value="NZ_CP034328.1"/>
</dbReference>
<feature type="transmembrane region" description="Helical" evidence="1">
    <location>
        <begin position="270"/>
        <end position="288"/>
    </location>
</feature>
<feature type="domain" description="EamA" evidence="2">
    <location>
        <begin position="14"/>
        <end position="148"/>
    </location>
</feature>
<feature type="transmembrane region" description="Helical" evidence="1">
    <location>
        <begin position="248"/>
        <end position="264"/>
    </location>
</feature>
<dbReference type="AlphaFoldDB" id="A0A3S8U850"/>
<keyword evidence="1" id="KW-0812">Transmembrane</keyword>
<feature type="domain" description="EamA" evidence="2">
    <location>
        <begin position="158"/>
        <end position="286"/>
    </location>
</feature>
<proteinExistence type="predicted"/>
<dbReference type="Pfam" id="PF00892">
    <property type="entry name" value="EamA"/>
    <property type="match status" value="2"/>
</dbReference>
<dbReference type="Gene3D" id="1.10.3730.20">
    <property type="match status" value="1"/>
</dbReference>
<feature type="transmembrane region" description="Helical" evidence="1">
    <location>
        <begin position="187"/>
        <end position="210"/>
    </location>
</feature>
<dbReference type="GO" id="GO:0016020">
    <property type="term" value="C:membrane"/>
    <property type="evidence" value="ECO:0007669"/>
    <property type="project" value="InterPro"/>
</dbReference>
<dbReference type="InterPro" id="IPR037185">
    <property type="entry name" value="EmrE-like"/>
</dbReference>
<dbReference type="Proteomes" id="UP000282002">
    <property type="component" value="Chromosome"/>
</dbReference>
<name>A0A3S8U850_9RHOB</name>
<dbReference type="SUPFAM" id="SSF103481">
    <property type="entry name" value="Multidrug resistance efflux transporter EmrE"/>
    <property type="match status" value="2"/>
</dbReference>
<feature type="transmembrane region" description="Helical" evidence="1">
    <location>
        <begin position="84"/>
        <end position="104"/>
    </location>
</feature>
<reference evidence="3 4" key="1">
    <citation type="submission" date="2018-12" db="EMBL/GenBank/DDBJ databases">
        <title>Complete genome sequencing of Tabrizicola sp. K13M18.</title>
        <authorList>
            <person name="Bae J.-W."/>
        </authorList>
    </citation>
    <scope>NUCLEOTIDE SEQUENCE [LARGE SCALE GENOMIC DNA]</scope>
    <source>
        <strain evidence="3 4">K13M18</strain>
    </source>
</reference>
<feature type="transmembrane region" description="Helical" evidence="1">
    <location>
        <begin position="12"/>
        <end position="28"/>
    </location>
</feature>
<feature type="transmembrane region" description="Helical" evidence="1">
    <location>
        <begin position="110"/>
        <end position="127"/>
    </location>
</feature>
<sequence length="301" mass="32563">MTAPQSATTQNTRLGVWLMIATTVVFAAQDGISRHLATDYSVMMVVMIRFWVFGLFAITLAAVSTGGLRAAAKSHTPWVQLVRGVILVAEICVMVVGFVKLGLIEAHAVFTSYPLLIAALSGPILGEKVGWRRWTAIAVGFVGVLIILQPGIAVFSPWALVPLLAALMFAVYGLLTRYVARKDSAPVSFFWTGVVGAIAMTPFGLANWTWMTPTDWAWMSTLCCTAVLGHWLLIRAYAVAEASAIQPFAYLQLVFASSIGLFVFGEVLRINVAIGAGIVVAAGVFTLWRQRVREKAAERAQ</sequence>
<feature type="transmembrane region" description="Helical" evidence="1">
    <location>
        <begin position="158"/>
        <end position="175"/>
    </location>
</feature>
<feature type="transmembrane region" description="Helical" evidence="1">
    <location>
        <begin position="134"/>
        <end position="152"/>
    </location>
</feature>
<dbReference type="KEGG" id="taw:EI545_13435"/>
<evidence type="ECO:0000256" key="1">
    <source>
        <dbReference type="SAM" id="Phobius"/>
    </source>
</evidence>
<keyword evidence="1" id="KW-1133">Transmembrane helix</keyword>
<dbReference type="PANTHER" id="PTHR22911:SF103">
    <property type="entry name" value="BLR2811 PROTEIN"/>
    <property type="match status" value="1"/>
</dbReference>
<feature type="transmembrane region" description="Helical" evidence="1">
    <location>
        <begin position="40"/>
        <end position="63"/>
    </location>
</feature>
<feature type="transmembrane region" description="Helical" evidence="1">
    <location>
        <begin position="216"/>
        <end position="236"/>
    </location>
</feature>